<reference evidence="2" key="1">
    <citation type="journal article" date="2019" name="Int. J. Syst. Evol. Microbiol.">
        <title>The Global Catalogue of Microorganisms (GCM) 10K type strain sequencing project: providing services to taxonomists for standard genome sequencing and annotation.</title>
        <authorList>
            <consortium name="The Broad Institute Genomics Platform"/>
            <consortium name="The Broad Institute Genome Sequencing Center for Infectious Disease"/>
            <person name="Wu L."/>
            <person name="Ma J."/>
        </authorList>
    </citation>
    <scope>NUCLEOTIDE SEQUENCE [LARGE SCALE GENOMIC DNA]</scope>
    <source>
        <strain evidence="2">CGMCC 4.7317</strain>
    </source>
</reference>
<dbReference type="EMBL" id="JBHSTI010000008">
    <property type="protein sequence ID" value="MFC6237561.1"/>
    <property type="molecule type" value="Genomic_DNA"/>
</dbReference>
<evidence type="ECO:0000313" key="2">
    <source>
        <dbReference type="Proteomes" id="UP001596138"/>
    </source>
</evidence>
<dbReference type="RefSeq" id="WP_386764971.1">
    <property type="nucleotide sequence ID" value="NZ_JBHSTI010000008.1"/>
</dbReference>
<name>A0ABW1SYM3_9ACTN</name>
<organism evidence="1 2">
    <name type="scientific">Longivirga aurantiaca</name>
    <dbReference type="NCBI Taxonomy" id="1837743"/>
    <lineage>
        <taxon>Bacteria</taxon>
        <taxon>Bacillati</taxon>
        <taxon>Actinomycetota</taxon>
        <taxon>Actinomycetes</taxon>
        <taxon>Sporichthyales</taxon>
        <taxon>Sporichthyaceae</taxon>
        <taxon>Longivirga</taxon>
    </lineage>
</organism>
<sequence length="61" mass="6414">MVSFVVAALNLAAVQAWRANRDRTRKLDAAAAVACSSRMPLPAKGRVRRVTASPPARAPAA</sequence>
<comment type="caution">
    <text evidence="1">The sequence shown here is derived from an EMBL/GenBank/DDBJ whole genome shotgun (WGS) entry which is preliminary data.</text>
</comment>
<evidence type="ECO:0000313" key="1">
    <source>
        <dbReference type="EMBL" id="MFC6237561.1"/>
    </source>
</evidence>
<proteinExistence type="predicted"/>
<keyword evidence="2" id="KW-1185">Reference proteome</keyword>
<protein>
    <submittedName>
        <fullName evidence="1">Uncharacterized protein</fullName>
    </submittedName>
</protein>
<gene>
    <name evidence="1" type="ORF">ACFQGU_06705</name>
</gene>
<accession>A0ABW1SYM3</accession>
<dbReference type="Proteomes" id="UP001596138">
    <property type="component" value="Unassembled WGS sequence"/>
</dbReference>